<evidence type="ECO:0000256" key="1">
    <source>
        <dbReference type="SAM" id="MobiDB-lite"/>
    </source>
</evidence>
<keyword evidence="2" id="KW-0472">Membrane</keyword>
<dbReference type="AlphaFoldDB" id="A0A5J6HEJ6"/>
<organism evidence="3 4">
    <name type="scientific">Streptomyces alboniger</name>
    <dbReference type="NCBI Taxonomy" id="132473"/>
    <lineage>
        <taxon>Bacteria</taxon>
        <taxon>Bacillati</taxon>
        <taxon>Actinomycetota</taxon>
        <taxon>Actinomycetes</taxon>
        <taxon>Kitasatosporales</taxon>
        <taxon>Streptomycetaceae</taxon>
        <taxon>Streptomyces</taxon>
        <taxon>Streptomyces aurantiacus group</taxon>
    </lineage>
</organism>
<feature type="transmembrane region" description="Helical" evidence="2">
    <location>
        <begin position="145"/>
        <end position="173"/>
    </location>
</feature>
<sequence length="299" mass="30960">MRAAAAASAAQLPVAGAVAFTLSIDDDSYGAGGPALGLACFLLFGPLLLPVVGLLHSAALTLPASWLGRTIAARLGRAPAVNREWAWSLVCLLPAGAAWAACLAALGTSFAGPALWIAASGVLPVLNTAYCRRREERLGRPLRKVWLLSGLASLGLSVTVIGAALVGTATGLIKEYEPPQLSVEQLSGVWRGERDEGAVLRLREGGGAELDSIPYEGGTGSSYDSSGARERRPRCDGTGTWTVGNAPYGGRPAVVLEAEGCGGHEQTWTVGGTESRPELFVLFGDPDSQDIEKLVREGG</sequence>
<keyword evidence="4" id="KW-1185">Reference proteome</keyword>
<dbReference type="Proteomes" id="UP000326553">
    <property type="component" value="Chromosome"/>
</dbReference>
<accession>A0A5J6HEJ6</accession>
<reference evidence="3 4" key="1">
    <citation type="submission" date="2017-09" db="EMBL/GenBank/DDBJ databases">
        <authorList>
            <person name="Lee N."/>
            <person name="Cho B.-K."/>
        </authorList>
    </citation>
    <scope>NUCLEOTIDE SEQUENCE [LARGE SCALE GENOMIC DNA]</scope>
    <source>
        <strain evidence="3 4">ATCC 12461</strain>
    </source>
</reference>
<protein>
    <submittedName>
        <fullName evidence="3">Uncharacterized protein</fullName>
    </submittedName>
</protein>
<dbReference type="KEGG" id="salw:CP975_15205"/>
<dbReference type="EMBL" id="CP023695">
    <property type="protein sequence ID" value="QEV18659.1"/>
    <property type="molecule type" value="Genomic_DNA"/>
</dbReference>
<feature type="transmembrane region" description="Helical" evidence="2">
    <location>
        <begin position="85"/>
        <end position="107"/>
    </location>
</feature>
<feature type="region of interest" description="Disordered" evidence="1">
    <location>
        <begin position="214"/>
        <end position="236"/>
    </location>
</feature>
<keyword evidence="2" id="KW-1133">Transmembrane helix</keyword>
<name>A0A5J6HEJ6_STRAD</name>
<evidence type="ECO:0000313" key="4">
    <source>
        <dbReference type="Proteomes" id="UP000326553"/>
    </source>
</evidence>
<gene>
    <name evidence="3" type="ORF">CP975_15205</name>
</gene>
<feature type="transmembrane region" description="Helical" evidence="2">
    <location>
        <begin position="35"/>
        <end position="64"/>
    </location>
</feature>
<feature type="transmembrane region" description="Helical" evidence="2">
    <location>
        <begin position="113"/>
        <end position="133"/>
    </location>
</feature>
<proteinExistence type="predicted"/>
<evidence type="ECO:0000313" key="3">
    <source>
        <dbReference type="EMBL" id="QEV18659.1"/>
    </source>
</evidence>
<evidence type="ECO:0000256" key="2">
    <source>
        <dbReference type="SAM" id="Phobius"/>
    </source>
</evidence>
<keyword evidence="2" id="KW-0812">Transmembrane</keyword>